<dbReference type="Proteomes" id="UP000002949">
    <property type="component" value="Unassembled WGS sequence"/>
</dbReference>
<name>G6YGU7_9HYPH</name>
<keyword evidence="3" id="KW-1185">Reference proteome</keyword>
<evidence type="ECO:0000313" key="3">
    <source>
        <dbReference type="Proteomes" id="UP000002949"/>
    </source>
</evidence>
<reference evidence="2 3" key="1">
    <citation type="journal article" date="2012" name="J. Bacteriol.">
        <title>Draft Genome Sequence of Plant Growth-Promoting Rhizobium Mesorhizobium amorphae, Isolated from Zinc-Lead Mine Tailings.</title>
        <authorList>
            <person name="Hao X."/>
            <person name="Lin Y."/>
            <person name="Johnstone L."/>
            <person name="Baltrus D.A."/>
            <person name="Miller S.J."/>
            <person name="Wei G."/>
            <person name="Rensing C."/>
        </authorList>
    </citation>
    <scope>NUCLEOTIDE SEQUENCE [LARGE SCALE GENOMIC DNA]</scope>
    <source>
        <strain evidence="2 3">CCNWGS0123</strain>
    </source>
</reference>
<proteinExistence type="predicted"/>
<dbReference type="STRING" id="1082933.A6B35_22585"/>
<feature type="compositionally biased region" description="Low complexity" evidence="1">
    <location>
        <begin position="20"/>
        <end position="31"/>
    </location>
</feature>
<evidence type="ECO:0000256" key="1">
    <source>
        <dbReference type="SAM" id="MobiDB-lite"/>
    </source>
</evidence>
<dbReference type="eggNOG" id="ENOG5033BIZ">
    <property type="taxonomic scope" value="Bacteria"/>
</dbReference>
<feature type="region of interest" description="Disordered" evidence="1">
    <location>
        <begin position="1"/>
        <end position="31"/>
    </location>
</feature>
<organism evidence="2 3">
    <name type="scientific">Mesorhizobium amorphae CCNWGS0123</name>
    <dbReference type="NCBI Taxonomy" id="1082933"/>
    <lineage>
        <taxon>Bacteria</taxon>
        <taxon>Pseudomonadati</taxon>
        <taxon>Pseudomonadota</taxon>
        <taxon>Alphaproteobacteria</taxon>
        <taxon>Hyphomicrobiales</taxon>
        <taxon>Phyllobacteriaceae</taxon>
        <taxon>Mesorhizobium</taxon>
    </lineage>
</organism>
<sequence>MWLRWSEGDRVARRPKRSDNGGPPLDDYDGPPWGKGDAYVFLAWQAAHAKAWKAPSREIMLMRLDRAERLGLTYEEYTLEILERGRHLQEEDTERIAEIRRARKRRRFNHFE</sequence>
<accession>G6YGU7</accession>
<feature type="compositionally biased region" description="Basic and acidic residues" evidence="1">
    <location>
        <begin position="1"/>
        <end position="12"/>
    </location>
</feature>
<dbReference type="PATRIC" id="fig|1082933.3.peg.5057"/>
<protein>
    <submittedName>
        <fullName evidence="2">Uncharacterized protein</fullName>
    </submittedName>
</protein>
<gene>
    <name evidence="2" type="ORF">MEA186_26039</name>
</gene>
<dbReference type="AlphaFoldDB" id="G6YGU7"/>
<dbReference type="EMBL" id="AGSN01000181">
    <property type="protein sequence ID" value="EHH08477.1"/>
    <property type="molecule type" value="Genomic_DNA"/>
</dbReference>
<evidence type="ECO:0000313" key="2">
    <source>
        <dbReference type="EMBL" id="EHH08477.1"/>
    </source>
</evidence>